<organism evidence="2 3">
    <name type="scientific">Aspergillus tanneri</name>
    <dbReference type="NCBI Taxonomy" id="1220188"/>
    <lineage>
        <taxon>Eukaryota</taxon>
        <taxon>Fungi</taxon>
        <taxon>Dikarya</taxon>
        <taxon>Ascomycota</taxon>
        <taxon>Pezizomycotina</taxon>
        <taxon>Eurotiomycetes</taxon>
        <taxon>Eurotiomycetidae</taxon>
        <taxon>Eurotiales</taxon>
        <taxon>Aspergillaceae</taxon>
        <taxon>Aspergillus</taxon>
        <taxon>Aspergillus subgen. Circumdati</taxon>
    </lineage>
</organism>
<feature type="compositionally biased region" description="Polar residues" evidence="1">
    <location>
        <begin position="402"/>
        <end position="411"/>
    </location>
</feature>
<dbReference type="VEuPathDB" id="FungiDB:EYZ11_006561"/>
<feature type="compositionally biased region" description="Polar residues" evidence="1">
    <location>
        <begin position="383"/>
        <end position="392"/>
    </location>
</feature>
<feature type="region of interest" description="Disordered" evidence="1">
    <location>
        <begin position="702"/>
        <end position="781"/>
    </location>
</feature>
<proteinExistence type="predicted"/>
<feature type="compositionally biased region" description="Basic and acidic residues" evidence="1">
    <location>
        <begin position="413"/>
        <end position="426"/>
    </location>
</feature>
<feature type="region of interest" description="Disordered" evidence="1">
    <location>
        <begin position="1"/>
        <end position="37"/>
    </location>
</feature>
<dbReference type="EMBL" id="QUQM01000007">
    <property type="protein sequence ID" value="KAA8645859.1"/>
    <property type="molecule type" value="Genomic_DNA"/>
</dbReference>
<accession>A0A5M9MN36</accession>
<protein>
    <submittedName>
        <fullName evidence="2">Uncharacterized protein</fullName>
    </submittedName>
</protein>
<feature type="compositionally biased region" description="Pro residues" evidence="1">
    <location>
        <begin position="490"/>
        <end position="502"/>
    </location>
</feature>
<gene>
    <name evidence="2" type="ORF">ATNIH1004_007280</name>
</gene>
<feature type="compositionally biased region" description="Acidic residues" evidence="1">
    <location>
        <begin position="59"/>
        <end position="75"/>
    </location>
</feature>
<feature type="compositionally biased region" description="Polar residues" evidence="1">
    <location>
        <begin position="708"/>
        <end position="717"/>
    </location>
</feature>
<dbReference type="RefSeq" id="XP_033425220.1">
    <property type="nucleotide sequence ID" value="XM_033571905.1"/>
</dbReference>
<evidence type="ECO:0000313" key="3">
    <source>
        <dbReference type="Proteomes" id="UP000324241"/>
    </source>
</evidence>
<reference evidence="2 3" key="1">
    <citation type="submission" date="2019-08" db="EMBL/GenBank/DDBJ databases">
        <title>The genome sequence of a newly discovered highly antifungal drug resistant Aspergillus species, Aspergillus tanneri NIH 1004.</title>
        <authorList>
            <person name="Mounaud S."/>
            <person name="Singh I."/>
            <person name="Joardar V."/>
            <person name="Pakala S."/>
            <person name="Pakala S."/>
            <person name="Venepally P."/>
            <person name="Chung J.K."/>
            <person name="Losada L."/>
            <person name="Nierman W.C."/>
        </authorList>
    </citation>
    <scope>NUCLEOTIDE SEQUENCE [LARGE SCALE GENOMIC DNA]</scope>
    <source>
        <strain evidence="2 3">NIH1004</strain>
    </source>
</reference>
<evidence type="ECO:0000313" key="2">
    <source>
        <dbReference type="EMBL" id="KAA8645859.1"/>
    </source>
</evidence>
<dbReference type="Proteomes" id="UP000324241">
    <property type="component" value="Unassembled WGS sequence"/>
</dbReference>
<feature type="compositionally biased region" description="Polar residues" evidence="1">
    <location>
        <begin position="350"/>
        <end position="372"/>
    </location>
</feature>
<feature type="compositionally biased region" description="Basic and acidic residues" evidence="1">
    <location>
        <begin position="147"/>
        <end position="161"/>
    </location>
</feature>
<dbReference type="GeneID" id="54329982"/>
<feature type="region of interest" description="Disordered" evidence="1">
    <location>
        <begin position="124"/>
        <end position="656"/>
    </location>
</feature>
<feature type="compositionally biased region" description="Basic and acidic residues" evidence="1">
    <location>
        <begin position="577"/>
        <end position="594"/>
    </location>
</feature>
<name>A0A5M9MN36_9EURO</name>
<feature type="region of interest" description="Disordered" evidence="1">
    <location>
        <begin position="58"/>
        <end position="80"/>
    </location>
</feature>
<dbReference type="OrthoDB" id="5151921at2759"/>
<sequence length="800" mass="85426">MARQFQLPYEPELNKLSSSNSPMSPHPGGDATLSFKTNVNRSKTKRWVEAKKYSYDGNDWGEDEYGEYDDDDDETPSVQQSACVNQSVPEIPATFSQHHLQNTSMPAKDRSRSVDQVSTLKAVDVAASRSRSAEAKDRTVPIVRPAEIYERLREDPAERSQDPGIGQATSNSTDPISKGSSPGVDPRGDPLPSDEKKPESPALQLPDVKRISSFGTNFMEDSDPSTPKETTGPPPAPQEHQLRHSPSLGFTSVVHQAFDVPETPTTAVDSVARSNSNSTSVISPIIGHQSLSDAITPTTIVEEPESTSPPRGFKPGHRRDLSVPSPGNSPSRKPDITSHDGAPPSALAELSSNIPDSIHTPSPDSHAQSSNVPELAPLKIGDNLTSMPNETASGPIPVIVPSMSTDNSPQDTENDRLRKEIIRSLSRENTPSDEPEPQDGSVPPTSRQDSLVPGEYEKHWNEESSPSALEPKPVPIPIPQPQESYSSSPLPTPAPAPVPALAPAPQSARPKLSRKFSWESSSSEEPVPPTDLKPVPPAPVPESYPQSSEISHLAPMPGQYPPSSGVSPPPEPTVATHDAETGGEEAQRTPEKPKLTLVTPGIGDRRSIGSVHLPEVVDAEPAASETHVEESCLATSGLRTPGPPNSSSGPTPLGFREILGKSTSAERVRAFNQTREQFSCIDTGLSYWIRVTMQAHPEHMDVVGKSPKLSTGESKPSGSRGKFPKLGSLGTFAHPDPSGSGSGHTRRPSAPLGGMMNKQQVEQRGKDLLHTAGVLGGQAGKTAKSLFAKGRSKFKGDKEG</sequence>
<dbReference type="AlphaFoldDB" id="A0A5M9MN36"/>
<comment type="caution">
    <text evidence="2">The sequence shown here is derived from an EMBL/GenBank/DDBJ whole genome shotgun (WGS) entry which is preliminary data.</text>
</comment>
<feature type="compositionally biased region" description="Polar residues" evidence="1">
    <location>
        <begin position="167"/>
        <end position="180"/>
    </location>
</feature>
<evidence type="ECO:0000256" key="1">
    <source>
        <dbReference type="SAM" id="MobiDB-lite"/>
    </source>
</evidence>
<feature type="compositionally biased region" description="Pro residues" evidence="1">
    <location>
        <begin position="526"/>
        <end position="542"/>
    </location>
</feature>
<feature type="compositionally biased region" description="Polar residues" evidence="1">
    <location>
        <begin position="289"/>
        <end position="299"/>
    </location>
</feature>
<feature type="compositionally biased region" description="Polar residues" evidence="1">
    <location>
        <begin position="263"/>
        <end position="282"/>
    </location>
</feature>